<feature type="compositionally biased region" description="Basic residues" evidence="1">
    <location>
        <begin position="78"/>
        <end position="96"/>
    </location>
</feature>
<feature type="region of interest" description="Disordered" evidence="1">
    <location>
        <begin position="29"/>
        <end position="164"/>
    </location>
</feature>
<evidence type="ECO:0000313" key="4">
    <source>
        <dbReference type="Proteomes" id="UP001224775"/>
    </source>
</evidence>
<comment type="caution">
    <text evidence="3">The sequence shown here is derived from an EMBL/GenBank/DDBJ whole genome shotgun (WGS) entry which is preliminary data.</text>
</comment>
<feature type="chain" id="PRO_5042135548" evidence="2">
    <location>
        <begin position="24"/>
        <end position="972"/>
    </location>
</feature>
<protein>
    <submittedName>
        <fullName evidence="3">Uncharacterized protein</fullName>
    </submittedName>
</protein>
<evidence type="ECO:0000256" key="2">
    <source>
        <dbReference type="SAM" id="SignalP"/>
    </source>
</evidence>
<dbReference type="Proteomes" id="UP001224775">
    <property type="component" value="Unassembled WGS sequence"/>
</dbReference>
<dbReference type="AlphaFoldDB" id="A0AAD9D7N4"/>
<sequence>MVKRSNMFIKGSILALLIASVYAGEIADTNPSPDNSDYNDGDKTVSYPSRRRNGGGKPTPVSGSAWGSGRVRAGAGRNRARAGRIRAKAARRRRWGRPANWVRPNQPANNDWVKPSESESWDKAPDSESWDKPAEPEWVSPSWDGDTHEPTSSPTETPTEGDYQVCDKTNRNICCDLGSAMSETTKRGVCKALGCEYDKCQWRDDGYGGGGGYSEEVSTAKYYTGGYNGGGGYSGSAGGYSGSGGGSGGGYGDGGYNNNGGSNTGGYSGGGYSSIKEYKTVAVKEDRADKYTGGEPIEEYTEEETIEEYQEEEPIEEFKEEEEEEEEVEVEVEVVVKYDDKEEHVAPSWISSKVEVVDPEPTEESYETACDDDAKIFCCTQKTGTLQERISICDQMSCAWQKCGWGKRSGWEDDGHEPTQTPTSWEDDSHDQCDVFARNICCTQHDDLTVGEKKEVCDDLGCIYEKCGWKKDGYDDDESQSSWKNDGYSQDYDDDKYADYFNNNYQKNKYNVKDYYNNNDQTNKYNVKDYNDNNYQQNKYDFQDYNDNNYQKNKYDFQGYNDNNYQKNKYNFKNDDDDECTADEREECCTANEKKQLQVCENLGCNIRKCDKKEGGWDDNYDQEDNYDFKDDYDDDDKCTVDEREECCTANEKKQLQVCENLGCNIRKCDKKEGGWDGNYDQEDNYDVKDDYDNHDKCTVDEREECCTANEKKQLQVCENLGCNIRKCDKKDGGWDDKDDAQYEVLYKPADENDVKNNYDQKENYDFKDDYDDDECTAGEREECCTANEKKQWQICTMLGCNPKKCDKKDWDDYDNQKDKYKSDEYKTNPQYEVLYKPDDSYKPAYGDPAPRYEVFPKYSDGIVKPTARPTYRPYTSSSSSNGYNPTLPTMRPTYRAYASNINNANNGYSTNNASNPRPTMRPTYRAYSTNHDVNNNAYPDPNMSDPNAYVYPNPIPNDAYPRQYVGGGYGN</sequence>
<proteinExistence type="predicted"/>
<feature type="compositionally biased region" description="Basic and acidic residues" evidence="1">
    <location>
        <begin position="114"/>
        <end position="135"/>
    </location>
</feature>
<name>A0AAD9D7N4_9STRA</name>
<evidence type="ECO:0000256" key="1">
    <source>
        <dbReference type="SAM" id="MobiDB-lite"/>
    </source>
</evidence>
<keyword evidence="4" id="KW-1185">Reference proteome</keyword>
<dbReference type="EMBL" id="JATAAI010000027">
    <property type="protein sequence ID" value="KAK1737022.1"/>
    <property type="molecule type" value="Genomic_DNA"/>
</dbReference>
<reference evidence="3" key="1">
    <citation type="submission" date="2023-06" db="EMBL/GenBank/DDBJ databases">
        <title>Survivors Of The Sea: Transcriptome response of Skeletonema marinoi to long-term dormancy.</title>
        <authorList>
            <person name="Pinder M.I.M."/>
            <person name="Kourtchenko O."/>
            <person name="Robertson E.K."/>
            <person name="Larsson T."/>
            <person name="Maumus F."/>
            <person name="Osuna-Cruz C.M."/>
            <person name="Vancaester E."/>
            <person name="Stenow R."/>
            <person name="Vandepoele K."/>
            <person name="Ploug H."/>
            <person name="Bruchert V."/>
            <person name="Godhe A."/>
            <person name="Topel M."/>
        </authorList>
    </citation>
    <scope>NUCLEOTIDE SEQUENCE</scope>
    <source>
        <strain evidence="3">R05AC</strain>
    </source>
</reference>
<feature type="compositionally biased region" description="Low complexity" evidence="1">
    <location>
        <begin position="150"/>
        <end position="160"/>
    </location>
</feature>
<accession>A0AAD9D7N4</accession>
<gene>
    <name evidence="3" type="ORF">QTG54_012467</name>
</gene>
<evidence type="ECO:0000313" key="3">
    <source>
        <dbReference type="EMBL" id="KAK1737022.1"/>
    </source>
</evidence>
<organism evidence="3 4">
    <name type="scientific">Skeletonema marinoi</name>
    <dbReference type="NCBI Taxonomy" id="267567"/>
    <lineage>
        <taxon>Eukaryota</taxon>
        <taxon>Sar</taxon>
        <taxon>Stramenopiles</taxon>
        <taxon>Ochrophyta</taxon>
        <taxon>Bacillariophyta</taxon>
        <taxon>Coscinodiscophyceae</taxon>
        <taxon>Thalassiosirophycidae</taxon>
        <taxon>Thalassiosirales</taxon>
        <taxon>Skeletonemataceae</taxon>
        <taxon>Skeletonema</taxon>
        <taxon>Skeletonema marinoi-dohrnii complex</taxon>
    </lineage>
</organism>
<feature type="region of interest" description="Disordered" evidence="1">
    <location>
        <begin position="308"/>
        <end position="327"/>
    </location>
</feature>
<feature type="signal peptide" evidence="2">
    <location>
        <begin position="1"/>
        <end position="23"/>
    </location>
</feature>
<feature type="compositionally biased region" description="Low complexity" evidence="1">
    <location>
        <begin position="61"/>
        <end position="77"/>
    </location>
</feature>
<keyword evidence="2" id="KW-0732">Signal</keyword>
<feature type="compositionally biased region" description="Polar residues" evidence="1">
    <location>
        <begin position="29"/>
        <end position="38"/>
    </location>
</feature>